<feature type="region of interest" description="Disordered" evidence="1">
    <location>
        <begin position="243"/>
        <end position="292"/>
    </location>
</feature>
<comment type="caution">
    <text evidence="2">The sequence shown here is derived from an EMBL/GenBank/DDBJ whole genome shotgun (WGS) entry which is preliminary data.</text>
</comment>
<evidence type="ECO:0000256" key="1">
    <source>
        <dbReference type="SAM" id="MobiDB-lite"/>
    </source>
</evidence>
<dbReference type="AlphaFoldDB" id="A0A846XV22"/>
<keyword evidence="3" id="KW-1185">Reference proteome</keyword>
<evidence type="ECO:0000313" key="3">
    <source>
        <dbReference type="Proteomes" id="UP000565711"/>
    </source>
</evidence>
<evidence type="ECO:0000313" key="2">
    <source>
        <dbReference type="EMBL" id="NKY49435.1"/>
    </source>
</evidence>
<protein>
    <submittedName>
        <fullName evidence="2">Uncharacterized protein</fullName>
    </submittedName>
</protein>
<gene>
    <name evidence="2" type="ORF">HGA08_04300</name>
</gene>
<sequence length="649" mass="68226">MPDYINVEPDELRRTAAQEDRLAAKIRAWGQIPEDWLKEFPDGYGTIAHPVHQALTDYYNRRHEKAERLADTHEKTRDELLTAAQRLEESDQGGGGNIRHSGNSFGPDAVHTPGVGPGFAPPGHIAPNTTATNYNEPGRSPATPESSKAPAPVPLPGATAPITVPSSAQPDRPTPVTGRPPSGVSFPAPTQLGKPHSEVSEPATGISAPAAADGTPLTRVPSTTNVVPGQIHDQVPVAAAGDTAMSRPATPTDSGASGANRSPRPLRSGAFVASLHTPAARRTLPPLEGGRRSDQDLLLATTLLGAIAAAAETSAPGVEWAVAVARRRGALVMVTSNQGRGWLPAGLHLPEEVVVPWHWSSSFEPAYGPAIAALEDLTDPARILTGFCSLATRQVGGRLSALASTTALPEDIHTCTDARVSLQGSVRAAECAVDLGSPGPGLVDRLAVVGSDTLLQHAIDVPDSQIRSMCVRLARSADTRLRATLPDGEGIWARHRTARAQVLDSLLAQRAVPTHSWDQLHDAFHSLAAMPRELTAVSVGRTGDGRASVRSAGVCERLADELLLLVAAGNSDRQTLREVLYTYGQIADYLSLPLSFENLGQDAVASAPADRTLPASALRATDATFSTATVSTEVRNAPLTPQADPHSLR</sequence>
<accession>A0A846XV22</accession>
<dbReference type="Pfam" id="PF10824">
    <property type="entry name" value="T7SS_ESX_EspC"/>
    <property type="match status" value="1"/>
</dbReference>
<proteinExistence type="predicted"/>
<dbReference type="GO" id="GO:0009306">
    <property type="term" value="P:protein secretion"/>
    <property type="evidence" value="ECO:0007669"/>
    <property type="project" value="InterPro"/>
</dbReference>
<feature type="region of interest" description="Disordered" evidence="1">
    <location>
        <begin position="88"/>
        <end position="216"/>
    </location>
</feature>
<feature type="compositionally biased region" description="Polar residues" evidence="1">
    <location>
        <begin position="249"/>
        <end position="260"/>
    </location>
</feature>
<dbReference type="InterPro" id="IPR022536">
    <property type="entry name" value="EspC"/>
</dbReference>
<reference evidence="2 3" key="1">
    <citation type="submission" date="2020-04" db="EMBL/GenBank/DDBJ databases">
        <title>MicrobeNet Type strains.</title>
        <authorList>
            <person name="Nicholson A.C."/>
        </authorList>
    </citation>
    <scope>NUCLEOTIDE SEQUENCE [LARGE SCALE GENOMIC DNA]</scope>
    <source>
        <strain evidence="2 3">JCM 12354</strain>
    </source>
</reference>
<dbReference type="Proteomes" id="UP000565711">
    <property type="component" value="Unassembled WGS sequence"/>
</dbReference>
<organism evidence="2 3">
    <name type="scientific">Nocardia vermiculata</name>
    <dbReference type="NCBI Taxonomy" id="257274"/>
    <lineage>
        <taxon>Bacteria</taxon>
        <taxon>Bacillati</taxon>
        <taxon>Actinomycetota</taxon>
        <taxon>Actinomycetes</taxon>
        <taxon>Mycobacteriales</taxon>
        <taxon>Nocardiaceae</taxon>
        <taxon>Nocardia</taxon>
    </lineage>
</organism>
<name>A0A846XV22_9NOCA</name>
<dbReference type="EMBL" id="JAAXOP010000002">
    <property type="protein sequence ID" value="NKY49435.1"/>
    <property type="molecule type" value="Genomic_DNA"/>
</dbReference>
<dbReference type="RefSeq" id="WP_067868250.1">
    <property type="nucleotide sequence ID" value="NZ_JAAXOP010000002.1"/>
</dbReference>